<organism evidence="1 2">
    <name type="scientific">Povalibacter uvarum</name>
    <dbReference type="NCBI Taxonomy" id="732238"/>
    <lineage>
        <taxon>Bacteria</taxon>
        <taxon>Pseudomonadati</taxon>
        <taxon>Pseudomonadota</taxon>
        <taxon>Gammaproteobacteria</taxon>
        <taxon>Steroidobacterales</taxon>
        <taxon>Steroidobacteraceae</taxon>
        <taxon>Povalibacter</taxon>
    </lineage>
</organism>
<sequence length="88" mass="9755">MQTLLRPLVAPAAYWRTLLLVPSVGLLVDTVFQDRLAVLLSTLACAFIFRGYERRRWIHAPAEFLSGDVILRLGLVFVVTSVAQLTGA</sequence>
<comment type="caution">
    <text evidence="1">The sequence shown here is derived from an EMBL/GenBank/DDBJ whole genome shotgun (WGS) entry which is preliminary data.</text>
</comment>
<name>A0A841HRR1_9GAMM</name>
<dbReference type="RefSeq" id="WP_184335419.1">
    <property type="nucleotide sequence ID" value="NZ_JACHHZ010000006.1"/>
</dbReference>
<evidence type="ECO:0000313" key="2">
    <source>
        <dbReference type="Proteomes" id="UP000588068"/>
    </source>
</evidence>
<accession>A0A841HRR1</accession>
<reference evidence="1 2" key="1">
    <citation type="submission" date="2020-08" db="EMBL/GenBank/DDBJ databases">
        <title>Genomic Encyclopedia of Type Strains, Phase IV (KMG-IV): sequencing the most valuable type-strain genomes for metagenomic binning, comparative biology and taxonomic classification.</title>
        <authorList>
            <person name="Goeker M."/>
        </authorList>
    </citation>
    <scope>NUCLEOTIDE SEQUENCE [LARGE SCALE GENOMIC DNA]</scope>
    <source>
        <strain evidence="1 2">DSM 26723</strain>
    </source>
</reference>
<gene>
    <name evidence="1" type="ORF">HNQ60_004932</name>
</gene>
<dbReference type="AlphaFoldDB" id="A0A841HRR1"/>
<dbReference type="Proteomes" id="UP000588068">
    <property type="component" value="Unassembled WGS sequence"/>
</dbReference>
<protein>
    <submittedName>
        <fullName evidence="1">Uncharacterized protein</fullName>
    </submittedName>
</protein>
<dbReference type="EMBL" id="JACHHZ010000006">
    <property type="protein sequence ID" value="MBB6096041.1"/>
    <property type="molecule type" value="Genomic_DNA"/>
</dbReference>
<evidence type="ECO:0000313" key="1">
    <source>
        <dbReference type="EMBL" id="MBB6096041.1"/>
    </source>
</evidence>
<proteinExistence type="predicted"/>
<keyword evidence="2" id="KW-1185">Reference proteome</keyword>